<organism evidence="3 4">
    <name type="scientific">Rhodopseudomonas faecalis</name>
    <dbReference type="NCBI Taxonomy" id="99655"/>
    <lineage>
        <taxon>Bacteria</taxon>
        <taxon>Pseudomonadati</taxon>
        <taxon>Pseudomonadota</taxon>
        <taxon>Alphaproteobacteria</taxon>
        <taxon>Hyphomicrobiales</taxon>
        <taxon>Nitrobacteraceae</taxon>
        <taxon>Rhodopseudomonas</taxon>
    </lineage>
</organism>
<dbReference type="RefSeq" id="WP_110779196.1">
    <property type="nucleotide sequence ID" value="NZ_QJTI01000001.1"/>
</dbReference>
<name>A0A318TKF8_9BRAD</name>
<dbReference type="NCBIfam" id="NF033689">
    <property type="entry name" value="N2Fix_CO_CowN"/>
    <property type="match status" value="1"/>
</dbReference>
<dbReference type="InterPro" id="IPR024899">
    <property type="entry name" value="CowN"/>
</dbReference>
<dbReference type="OrthoDB" id="7689335at2"/>
<keyword evidence="1 2" id="KW-0535">Nitrogen fixation</keyword>
<comment type="function">
    <text evidence="2">Is required to sustain N(2)-dependent growth in the presence of low levels of carbon monoxide (CO). Probably acts by protecting the N(2) fixation ability of the nitrogenase complex, which is inactivated in the presence of CO.</text>
</comment>
<dbReference type="Pfam" id="PF20543">
    <property type="entry name" value="CowN"/>
    <property type="match status" value="1"/>
</dbReference>
<keyword evidence="4" id="KW-1185">Reference proteome</keyword>
<evidence type="ECO:0000256" key="1">
    <source>
        <dbReference type="ARBA" id="ARBA00023231"/>
    </source>
</evidence>
<comment type="similarity">
    <text evidence="2">Belongs to the CowN family.</text>
</comment>
<dbReference type="AlphaFoldDB" id="A0A318TKF8"/>
<proteinExistence type="inferred from homology"/>
<evidence type="ECO:0000313" key="4">
    <source>
        <dbReference type="Proteomes" id="UP000248148"/>
    </source>
</evidence>
<dbReference type="HAMAP" id="MF_02117">
    <property type="entry name" value="CowN"/>
    <property type="match status" value="1"/>
</dbReference>
<dbReference type="Proteomes" id="UP000248148">
    <property type="component" value="Unassembled WGS sequence"/>
</dbReference>
<dbReference type="EMBL" id="QJTI01000001">
    <property type="protein sequence ID" value="PYF05302.1"/>
    <property type="molecule type" value="Genomic_DNA"/>
</dbReference>
<gene>
    <name evidence="2" type="primary">cowN</name>
    <name evidence="3" type="ORF">BJ122_10139</name>
</gene>
<sequence length="92" mass="10861">MSVPFDRYVSFKNADWEGKSQRVMARLQRHIDAADNPFWAYFAKKRDELRAKQGLDDLRVLHNYLPTLRELLEDCGDLETLELLEDLEVTCM</sequence>
<evidence type="ECO:0000256" key="2">
    <source>
        <dbReference type="HAMAP-Rule" id="MF_02117"/>
    </source>
</evidence>
<reference evidence="3 4" key="1">
    <citation type="submission" date="2018-06" db="EMBL/GenBank/DDBJ databases">
        <title>Genomic Encyclopedia of Archaeal and Bacterial Type Strains, Phase II (KMG-II): from individual species to whole genera.</title>
        <authorList>
            <person name="Goeker M."/>
        </authorList>
    </citation>
    <scope>NUCLEOTIDE SEQUENCE [LARGE SCALE GENOMIC DNA]</scope>
    <source>
        <strain evidence="3 4">JCM 11668</strain>
    </source>
</reference>
<evidence type="ECO:0000313" key="3">
    <source>
        <dbReference type="EMBL" id="PYF05302.1"/>
    </source>
</evidence>
<dbReference type="GO" id="GO:0009399">
    <property type="term" value="P:nitrogen fixation"/>
    <property type="evidence" value="ECO:0007669"/>
    <property type="project" value="UniProtKB-UniRule"/>
</dbReference>
<accession>A0A318TKF8</accession>
<comment type="caution">
    <text evidence="3">The sequence shown here is derived from an EMBL/GenBank/DDBJ whole genome shotgun (WGS) entry which is preliminary data.</text>
</comment>
<protein>
    <recommendedName>
        <fullName evidence="2">N(2)-fixation sustaining protein CowN</fullName>
    </recommendedName>
    <alternativeName>
        <fullName evidence="2">CO weal-nitrogenase</fullName>
    </alternativeName>
</protein>